<protein>
    <submittedName>
        <fullName evidence="2">Uncharacterized protein</fullName>
    </submittedName>
</protein>
<gene>
    <name evidence="2" type="ORF">J2Z66_001293</name>
</gene>
<evidence type="ECO:0000313" key="3">
    <source>
        <dbReference type="Proteomes" id="UP001519287"/>
    </source>
</evidence>
<keyword evidence="1" id="KW-0472">Membrane</keyword>
<reference evidence="2 3" key="1">
    <citation type="submission" date="2021-03" db="EMBL/GenBank/DDBJ databases">
        <title>Genomic Encyclopedia of Type Strains, Phase IV (KMG-IV): sequencing the most valuable type-strain genomes for metagenomic binning, comparative biology and taxonomic classification.</title>
        <authorList>
            <person name="Goeker M."/>
        </authorList>
    </citation>
    <scope>NUCLEOTIDE SEQUENCE [LARGE SCALE GENOMIC DNA]</scope>
    <source>
        <strain evidence="2 3">DSM 26048</strain>
    </source>
</reference>
<evidence type="ECO:0000313" key="2">
    <source>
        <dbReference type="EMBL" id="MBP1989695.1"/>
    </source>
</evidence>
<comment type="caution">
    <text evidence="2">The sequence shown here is derived from an EMBL/GenBank/DDBJ whole genome shotgun (WGS) entry which is preliminary data.</text>
</comment>
<accession>A0ABS4IRD6</accession>
<feature type="transmembrane region" description="Helical" evidence="1">
    <location>
        <begin position="43"/>
        <end position="60"/>
    </location>
</feature>
<proteinExistence type="predicted"/>
<sequence>MHLHFYGTLDFKKVRTSALIIIFALLVLFALDLIIHIPTSLRLYIYAIPFFIHVLCSLFMSKKESWLLGGMMGTLVSMVVIVIVLFTLM</sequence>
<name>A0ABS4IRD6_9BACL</name>
<feature type="transmembrane region" description="Helical" evidence="1">
    <location>
        <begin position="67"/>
        <end position="88"/>
    </location>
</feature>
<keyword evidence="1" id="KW-1133">Transmembrane helix</keyword>
<dbReference type="Proteomes" id="UP001519287">
    <property type="component" value="Unassembled WGS sequence"/>
</dbReference>
<dbReference type="EMBL" id="JAGGLB010000003">
    <property type="protein sequence ID" value="MBP1989695.1"/>
    <property type="molecule type" value="Genomic_DNA"/>
</dbReference>
<organism evidence="2 3">
    <name type="scientific">Paenibacillus eucommiae</name>
    <dbReference type="NCBI Taxonomy" id="1355755"/>
    <lineage>
        <taxon>Bacteria</taxon>
        <taxon>Bacillati</taxon>
        <taxon>Bacillota</taxon>
        <taxon>Bacilli</taxon>
        <taxon>Bacillales</taxon>
        <taxon>Paenibacillaceae</taxon>
        <taxon>Paenibacillus</taxon>
    </lineage>
</organism>
<keyword evidence="3" id="KW-1185">Reference proteome</keyword>
<evidence type="ECO:0000256" key="1">
    <source>
        <dbReference type="SAM" id="Phobius"/>
    </source>
</evidence>
<feature type="transmembrane region" description="Helical" evidence="1">
    <location>
        <begin position="18"/>
        <end position="37"/>
    </location>
</feature>
<keyword evidence="1" id="KW-0812">Transmembrane</keyword>